<feature type="region of interest" description="Disordered" evidence="1">
    <location>
        <begin position="141"/>
        <end position="171"/>
    </location>
</feature>
<evidence type="ECO:0000313" key="2">
    <source>
        <dbReference type="EMBL" id="RSH80029.1"/>
    </source>
</evidence>
<dbReference type="AlphaFoldDB" id="A0A427XM74"/>
<name>A0A427XM74_9TREE</name>
<accession>A0A427XM74</accession>
<protein>
    <submittedName>
        <fullName evidence="2">Uncharacterized protein</fullName>
    </submittedName>
</protein>
<proteinExistence type="predicted"/>
<reference evidence="2 3" key="1">
    <citation type="submission" date="2018-11" db="EMBL/GenBank/DDBJ databases">
        <title>Genome sequence of Apiotrichum porosum DSM 27194.</title>
        <authorList>
            <person name="Aliyu H."/>
            <person name="Gorte O."/>
            <person name="Ochsenreither K."/>
        </authorList>
    </citation>
    <scope>NUCLEOTIDE SEQUENCE [LARGE SCALE GENOMIC DNA]</scope>
    <source>
        <strain evidence="2 3">DSM 27194</strain>
    </source>
</reference>
<organism evidence="2 3">
    <name type="scientific">Apiotrichum porosum</name>
    <dbReference type="NCBI Taxonomy" id="105984"/>
    <lineage>
        <taxon>Eukaryota</taxon>
        <taxon>Fungi</taxon>
        <taxon>Dikarya</taxon>
        <taxon>Basidiomycota</taxon>
        <taxon>Agaricomycotina</taxon>
        <taxon>Tremellomycetes</taxon>
        <taxon>Trichosporonales</taxon>
        <taxon>Trichosporonaceae</taxon>
        <taxon>Apiotrichum</taxon>
    </lineage>
</organism>
<sequence>MRLPGVMSRMDQLGPPRRPPHGLRTKVAVSGAGECRSEAYNAACYMCITTTFLPGAPLALPQSSHKPADTHQRQTDHKYSLGSTALSQKGKIPKYISWDHGYTDTNRRHDVPVYFIHRERFVTTRRWAIHSLRRLAGLVADPGGAGGRELEGDQALVDSDSGSGSHGPQEL</sequence>
<dbReference type="RefSeq" id="XP_028475138.1">
    <property type="nucleotide sequence ID" value="XM_028624970.1"/>
</dbReference>
<keyword evidence="3" id="KW-1185">Reference proteome</keyword>
<evidence type="ECO:0000256" key="1">
    <source>
        <dbReference type="SAM" id="MobiDB-lite"/>
    </source>
</evidence>
<dbReference type="Proteomes" id="UP000279236">
    <property type="component" value="Unassembled WGS sequence"/>
</dbReference>
<evidence type="ECO:0000313" key="3">
    <source>
        <dbReference type="Proteomes" id="UP000279236"/>
    </source>
</evidence>
<gene>
    <name evidence="2" type="ORF">EHS24_009701</name>
</gene>
<dbReference type="EMBL" id="RSCE01000009">
    <property type="protein sequence ID" value="RSH80029.1"/>
    <property type="molecule type" value="Genomic_DNA"/>
</dbReference>
<feature type="region of interest" description="Disordered" evidence="1">
    <location>
        <begin position="1"/>
        <end position="24"/>
    </location>
</feature>
<dbReference type="GeneID" id="39594244"/>
<comment type="caution">
    <text evidence="2">The sequence shown here is derived from an EMBL/GenBank/DDBJ whole genome shotgun (WGS) entry which is preliminary data.</text>
</comment>